<reference evidence="2 3" key="1">
    <citation type="journal article" date="2014" name="Mol. Plant">
        <title>Chromosome Scale Genome Assembly and Transcriptome Profiling of Nannochloropsis gaditana in Nitrogen Depletion.</title>
        <authorList>
            <person name="Corteggiani Carpinelli E."/>
            <person name="Telatin A."/>
            <person name="Vitulo N."/>
            <person name="Forcato C."/>
            <person name="D'Angelo M."/>
            <person name="Schiavon R."/>
            <person name="Vezzi A."/>
            <person name="Giacometti G.M."/>
            <person name="Morosinotto T."/>
            <person name="Valle G."/>
        </authorList>
    </citation>
    <scope>NUCLEOTIDE SEQUENCE [LARGE SCALE GENOMIC DNA]</scope>
    <source>
        <strain evidence="2 3">B-31</strain>
    </source>
</reference>
<comment type="caution">
    <text evidence="2">The sequence shown here is derived from an EMBL/GenBank/DDBJ whole genome shotgun (WGS) entry which is preliminary data.</text>
</comment>
<evidence type="ECO:0000313" key="2">
    <source>
        <dbReference type="EMBL" id="EWM27558.1"/>
    </source>
</evidence>
<sequence>MTCERKERAKRRKGKGRRRRRKEKQKERLEIKMLCIQSIADFMSSLQRKRHVDLKRHTNILLVTALACDQVGSTFEPVKRGVR</sequence>
<feature type="compositionally biased region" description="Basic residues" evidence="1">
    <location>
        <begin position="8"/>
        <end position="23"/>
    </location>
</feature>
<dbReference type="EMBL" id="AZIL01000430">
    <property type="protein sequence ID" value="EWM27558.1"/>
    <property type="molecule type" value="Genomic_DNA"/>
</dbReference>
<proteinExistence type="predicted"/>
<gene>
    <name evidence="2" type="ORF">Naga_100015g78</name>
</gene>
<accession>W7TVP2</accession>
<feature type="region of interest" description="Disordered" evidence="1">
    <location>
        <begin position="1"/>
        <end position="26"/>
    </location>
</feature>
<protein>
    <submittedName>
        <fullName evidence="2">Uncharacterized protein</fullName>
    </submittedName>
</protein>
<evidence type="ECO:0000256" key="1">
    <source>
        <dbReference type="SAM" id="MobiDB-lite"/>
    </source>
</evidence>
<evidence type="ECO:0000313" key="3">
    <source>
        <dbReference type="Proteomes" id="UP000019335"/>
    </source>
</evidence>
<keyword evidence="3" id="KW-1185">Reference proteome</keyword>
<dbReference type="Proteomes" id="UP000019335">
    <property type="component" value="Chromosome 6"/>
</dbReference>
<dbReference type="AlphaFoldDB" id="W7TVP2"/>
<organism evidence="2 3">
    <name type="scientific">Nannochloropsis gaditana</name>
    <dbReference type="NCBI Taxonomy" id="72520"/>
    <lineage>
        <taxon>Eukaryota</taxon>
        <taxon>Sar</taxon>
        <taxon>Stramenopiles</taxon>
        <taxon>Ochrophyta</taxon>
        <taxon>Eustigmatophyceae</taxon>
        <taxon>Eustigmatales</taxon>
        <taxon>Monodopsidaceae</taxon>
        <taxon>Nannochloropsis</taxon>
    </lineage>
</organism>
<name>W7TVP2_9STRA</name>